<organism evidence="1 2">
    <name type="scientific">Colletotrichum truncatum</name>
    <name type="common">Anthracnose fungus</name>
    <name type="synonym">Colletotrichum capsici</name>
    <dbReference type="NCBI Taxonomy" id="5467"/>
    <lineage>
        <taxon>Eukaryota</taxon>
        <taxon>Fungi</taxon>
        <taxon>Dikarya</taxon>
        <taxon>Ascomycota</taxon>
        <taxon>Pezizomycotina</taxon>
        <taxon>Sordariomycetes</taxon>
        <taxon>Hypocreomycetidae</taxon>
        <taxon>Glomerellales</taxon>
        <taxon>Glomerellaceae</taxon>
        <taxon>Colletotrichum</taxon>
        <taxon>Colletotrichum truncatum species complex</taxon>
    </lineage>
</organism>
<comment type="caution">
    <text evidence="1">The sequence shown here is derived from an EMBL/GenBank/DDBJ whole genome shotgun (WGS) entry which is preliminary data.</text>
</comment>
<reference evidence="1 2" key="1">
    <citation type="journal article" date="2020" name="Phytopathology">
        <title>Genome Sequence Resources of Colletotrichum truncatum, C. plurivorum, C. musicola, and C. sojae: Four Species Pathogenic to Soybean (Glycine max).</title>
        <authorList>
            <person name="Rogerio F."/>
            <person name="Boufleur T.R."/>
            <person name="Ciampi-Guillardi M."/>
            <person name="Sukno S.A."/>
            <person name="Thon M.R."/>
            <person name="Massola Junior N.S."/>
            <person name="Baroncelli R."/>
        </authorList>
    </citation>
    <scope>NUCLEOTIDE SEQUENCE [LARGE SCALE GENOMIC DNA]</scope>
    <source>
        <strain evidence="1 2">CMES1059</strain>
    </source>
</reference>
<dbReference type="Proteomes" id="UP000805649">
    <property type="component" value="Unassembled WGS sequence"/>
</dbReference>
<dbReference type="EMBL" id="VUJX02000003">
    <property type="protein sequence ID" value="KAL0939005.1"/>
    <property type="molecule type" value="Genomic_DNA"/>
</dbReference>
<keyword evidence="2" id="KW-1185">Reference proteome</keyword>
<evidence type="ECO:0000313" key="2">
    <source>
        <dbReference type="Proteomes" id="UP000805649"/>
    </source>
</evidence>
<sequence length="607" mass="66163">MISEADTVKTRLLVISDTHGRQLEYEQEADVAIHCGDLTNESKLDEYRSVIKNLSSIKAPLKLIVPGNHDFSLDIPQFQRKIDQVRQQYADSKGKDFARKYGAPGDAHRLFEAASDAGIVLLDQQGLHIFTLTNGARLTVYASPYTPHAAVVTSSCKWQIHKGKQKSKREWRDGILLRCVTKQVIVKETRIRSSTTMGSEIKKVPIPRRGVDYRGKIVLAPMVRSGELPSRLLALHYGADLVWGPETVDKAMIGTTRRVNPVTNTIDWTKIPSFGQKNPPKTIPEAVVFSTHPEKEAGKLIFQIGTADPDLAVQAARLVAADVSGIDVNAGCPKPFSISGGMGAALLKTPDKLCAILEALVANIMPEFEIGISVKIRLLDTPEQTEALVRKLCATGITGLTIHCRTTPMRPRERAIREQLRMVAGVCHDAGVACIMNGDVESRDHAVDLIKEYGVDGAMIATAAEANSSCFRSKEDGGVAGWEEVAAAYIKYALEVDNKFGNTKYLLCQIVPGKSGMYQKMNQCKTYTQVCRALGLEDLMELAQQTDINKGIDPEKTGKAGKMSNPSAMAAGGKMTGNRSSQAPRKKSERGVTVPADKQQASVPLQT</sequence>
<proteinExistence type="predicted"/>
<evidence type="ECO:0000313" key="1">
    <source>
        <dbReference type="EMBL" id="KAL0939005.1"/>
    </source>
</evidence>
<name>A0ACC3Z4I9_COLTU</name>
<gene>
    <name evidence="1" type="ORF">CTRU02_205615</name>
</gene>
<accession>A0ACC3Z4I9</accession>
<protein>
    <submittedName>
        <fullName evidence="1">tRNA dihydrouridine synthase</fullName>
    </submittedName>
</protein>